<dbReference type="EMBL" id="CAEKDK010000003">
    <property type="protein sequence ID" value="CAB4274017.1"/>
    <property type="molecule type" value="Genomic_DNA"/>
</dbReference>
<organism evidence="1 2">
    <name type="scientific">Prunus armeniaca</name>
    <name type="common">Apricot</name>
    <name type="synonym">Armeniaca vulgaris</name>
    <dbReference type="NCBI Taxonomy" id="36596"/>
    <lineage>
        <taxon>Eukaryota</taxon>
        <taxon>Viridiplantae</taxon>
        <taxon>Streptophyta</taxon>
        <taxon>Embryophyta</taxon>
        <taxon>Tracheophyta</taxon>
        <taxon>Spermatophyta</taxon>
        <taxon>Magnoliopsida</taxon>
        <taxon>eudicotyledons</taxon>
        <taxon>Gunneridae</taxon>
        <taxon>Pentapetalae</taxon>
        <taxon>rosids</taxon>
        <taxon>fabids</taxon>
        <taxon>Rosales</taxon>
        <taxon>Rosaceae</taxon>
        <taxon>Amygdaloideae</taxon>
        <taxon>Amygdaleae</taxon>
        <taxon>Prunus</taxon>
    </lineage>
</organism>
<proteinExistence type="predicted"/>
<dbReference type="AlphaFoldDB" id="A0A6J5UEF0"/>
<evidence type="ECO:0000313" key="2">
    <source>
        <dbReference type="Proteomes" id="UP000507222"/>
    </source>
</evidence>
<protein>
    <submittedName>
        <fullName evidence="1">Uncharacterized protein</fullName>
    </submittedName>
</protein>
<evidence type="ECO:0000313" key="1">
    <source>
        <dbReference type="EMBL" id="CAB4274017.1"/>
    </source>
</evidence>
<dbReference type="Proteomes" id="UP000507222">
    <property type="component" value="Unassembled WGS sequence"/>
</dbReference>
<sequence length="68" mass="7500">MAAGLKELQPGLSSSRPEEVSRLNLQKFGGRVLEFSRRMARCEVWWPGKKFGSRVSRSLAAEFASAGS</sequence>
<reference evidence="1 2" key="1">
    <citation type="submission" date="2020-05" db="EMBL/GenBank/DDBJ databases">
        <authorList>
            <person name="Campoy J."/>
            <person name="Schneeberger K."/>
            <person name="Spophaly S."/>
        </authorList>
    </citation>
    <scope>NUCLEOTIDE SEQUENCE [LARGE SCALE GENOMIC DNA]</scope>
    <source>
        <strain evidence="1">PruArmRojPasFocal</strain>
    </source>
</reference>
<accession>A0A6J5UEF0</accession>
<name>A0A6J5UEF0_PRUAR</name>
<gene>
    <name evidence="1" type="ORF">CURHAP_LOCUS22298</name>
</gene>